<keyword evidence="2" id="KW-1185">Reference proteome</keyword>
<evidence type="ECO:0000313" key="2">
    <source>
        <dbReference type="Proteomes" id="UP000625711"/>
    </source>
</evidence>
<comment type="caution">
    <text evidence="1">The sequence shown here is derived from an EMBL/GenBank/DDBJ whole genome shotgun (WGS) entry which is preliminary data.</text>
</comment>
<reference evidence="1" key="1">
    <citation type="submission" date="2020-08" db="EMBL/GenBank/DDBJ databases">
        <title>Genome sequencing and assembly of the red palm weevil Rhynchophorus ferrugineus.</title>
        <authorList>
            <person name="Dias G.B."/>
            <person name="Bergman C.M."/>
            <person name="Manee M."/>
        </authorList>
    </citation>
    <scope>NUCLEOTIDE SEQUENCE</scope>
    <source>
        <strain evidence="1">AA-2017</strain>
        <tissue evidence="1">Whole larva</tissue>
    </source>
</reference>
<evidence type="ECO:0000313" key="1">
    <source>
        <dbReference type="EMBL" id="KAF7268184.1"/>
    </source>
</evidence>
<dbReference type="EMBL" id="JAACXV010014339">
    <property type="protein sequence ID" value="KAF7268184.1"/>
    <property type="molecule type" value="Genomic_DNA"/>
</dbReference>
<accession>A0A834M7T4</accession>
<name>A0A834M7T4_RHYFE</name>
<sequence>MLIDIASLVEETVQNGADEANMADYGKPEAPARPRMIYDRGVTYCDAKLDLLPINKSVLRRMPVSPNANVHPKTCTNFQAGH</sequence>
<proteinExistence type="predicted"/>
<dbReference type="Proteomes" id="UP000625711">
    <property type="component" value="Unassembled WGS sequence"/>
</dbReference>
<protein>
    <submittedName>
        <fullName evidence="1">Uncharacterized protein</fullName>
    </submittedName>
</protein>
<organism evidence="1 2">
    <name type="scientific">Rhynchophorus ferrugineus</name>
    <name type="common">Red palm weevil</name>
    <name type="synonym">Curculio ferrugineus</name>
    <dbReference type="NCBI Taxonomy" id="354439"/>
    <lineage>
        <taxon>Eukaryota</taxon>
        <taxon>Metazoa</taxon>
        <taxon>Ecdysozoa</taxon>
        <taxon>Arthropoda</taxon>
        <taxon>Hexapoda</taxon>
        <taxon>Insecta</taxon>
        <taxon>Pterygota</taxon>
        <taxon>Neoptera</taxon>
        <taxon>Endopterygota</taxon>
        <taxon>Coleoptera</taxon>
        <taxon>Polyphaga</taxon>
        <taxon>Cucujiformia</taxon>
        <taxon>Curculionidae</taxon>
        <taxon>Dryophthorinae</taxon>
        <taxon>Rhynchophorus</taxon>
    </lineage>
</organism>
<dbReference type="AlphaFoldDB" id="A0A834M7T4"/>
<gene>
    <name evidence="1" type="ORF">GWI33_018646</name>
</gene>